<evidence type="ECO:0000313" key="5">
    <source>
        <dbReference type="Proteomes" id="UP000632454"/>
    </source>
</evidence>
<evidence type="ECO:0000259" key="3">
    <source>
        <dbReference type="PROSITE" id="PS51186"/>
    </source>
</evidence>
<evidence type="ECO:0000313" key="4">
    <source>
        <dbReference type="EMBL" id="GGF17932.1"/>
    </source>
</evidence>
<evidence type="ECO:0000256" key="2">
    <source>
        <dbReference type="ARBA" id="ARBA00023315"/>
    </source>
</evidence>
<dbReference type="InterPro" id="IPR016181">
    <property type="entry name" value="Acyl_CoA_acyltransferase"/>
</dbReference>
<organism evidence="4 5">
    <name type="scientific">Williamsia phyllosphaerae</name>
    <dbReference type="NCBI Taxonomy" id="885042"/>
    <lineage>
        <taxon>Bacteria</taxon>
        <taxon>Bacillati</taxon>
        <taxon>Actinomycetota</taxon>
        <taxon>Actinomycetes</taxon>
        <taxon>Mycobacteriales</taxon>
        <taxon>Nocardiaceae</taxon>
        <taxon>Williamsia</taxon>
    </lineage>
</organism>
<dbReference type="Pfam" id="PF00583">
    <property type="entry name" value="Acetyltransf_1"/>
    <property type="match status" value="1"/>
</dbReference>
<evidence type="ECO:0000256" key="1">
    <source>
        <dbReference type="ARBA" id="ARBA00022679"/>
    </source>
</evidence>
<comment type="caution">
    <text evidence="4">The sequence shown here is derived from an EMBL/GenBank/DDBJ whole genome shotgun (WGS) entry which is preliminary data.</text>
</comment>
<dbReference type="CDD" id="cd04301">
    <property type="entry name" value="NAT_SF"/>
    <property type="match status" value="1"/>
</dbReference>
<keyword evidence="1" id="KW-0808">Transferase</keyword>
<sequence>MVLHISPADFSNADLVSFLSAHLDEMAPTAPAESRHALDVDALRAPGVRLWVAHDDGVLVGTVALASAGPGHEELKSMRADPVRRGAGIGRALLQFAVSDARKRGIRRLSLETGSMDFFAPARSLYRAAGFVECAPFGAYKPDPNSVFMTLEVETHTR</sequence>
<dbReference type="PANTHER" id="PTHR43877:SF5">
    <property type="entry name" value="BLL8307 PROTEIN"/>
    <property type="match status" value="1"/>
</dbReference>
<keyword evidence="2" id="KW-0012">Acyltransferase</keyword>
<name>A0ABQ1UFL5_9NOCA</name>
<dbReference type="Proteomes" id="UP000632454">
    <property type="component" value="Unassembled WGS sequence"/>
</dbReference>
<dbReference type="PROSITE" id="PS51186">
    <property type="entry name" value="GNAT"/>
    <property type="match status" value="1"/>
</dbReference>
<dbReference type="InterPro" id="IPR050832">
    <property type="entry name" value="Bact_Acetyltransf"/>
</dbReference>
<feature type="domain" description="N-acetyltransferase" evidence="3">
    <location>
        <begin position="3"/>
        <end position="154"/>
    </location>
</feature>
<protein>
    <submittedName>
        <fullName evidence="4">GCN5-related N-acetyltransferase</fullName>
    </submittedName>
</protein>
<proteinExistence type="predicted"/>
<dbReference type="InterPro" id="IPR000182">
    <property type="entry name" value="GNAT_dom"/>
</dbReference>
<dbReference type="SUPFAM" id="SSF55729">
    <property type="entry name" value="Acyl-CoA N-acyltransferases (Nat)"/>
    <property type="match status" value="1"/>
</dbReference>
<reference evidence="5" key="1">
    <citation type="journal article" date="2019" name="Int. J. Syst. Evol. Microbiol.">
        <title>The Global Catalogue of Microorganisms (GCM) 10K type strain sequencing project: providing services to taxonomists for standard genome sequencing and annotation.</title>
        <authorList>
            <consortium name="The Broad Institute Genomics Platform"/>
            <consortium name="The Broad Institute Genome Sequencing Center for Infectious Disease"/>
            <person name="Wu L."/>
            <person name="Ma J."/>
        </authorList>
    </citation>
    <scope>NUCLEOTIDE SEQUENCE [LARGE SCALE GENOMIC DNA]</scope>
    <source>
        <strain evidence="5">CCM 7855</strain>
    </source>
</reference>
<dbReference type="PANTHER" id="PTHR43877">
    <property type="entry name" value="AMINOALKYLPHOSPHONATE N-ACETYLTRANSFERASE-RELATED-RELATED"/>
    <property type="match status" value="1"/>
</dbReference>
<gene>
    <name evidence="4" type="ORF">GCM10007298_12450</name>
</gene>
<dbReference type="EMBL" id="BMCS01000001">
    <property type="protein sequence ID" value="GGF17932.1"/>
    <property type="molecule type" value="Genomic_DNA"/>
</dbReference>
<accession>A0ABQ1UFL5</accession>
<dbReference type="Gene3D" id="3.40.630.30">
    <property type="match status" value="1"/>
</dbReference>
<keyword evidence="5" id="KW-1185">Reference proteome</keyword>